<dbReference type="GO" id="GO:0016787">
    <property type="term" value="F:hydrolase activity"/>
    <property type="evidence" value="ECO:0007669"/>
    <property type="project" value="UniProtKB-KW"/>
</dbReference>
<feature type="signal peptide" evidence="3">
    <location>
        <begin position="1"/>
        <end position="25"/>
    </location>
</feature>
<evidence type="ECO:0000256" key="2">
    <source>
        <dbReference type="ARBA" id="ARBA00022801"/>
    </source>
</evidence>
<dbReference type="Gene3D" id="1.20.120.670">
    <property type="entry name" value="N-acetyl-b-d-glucoasminidase"/>
    <property type="match status" value="2"/>
</dbReference>
<evidence type="ECO:0000259" key="5">
    <source>
        <dbReference type="Pfam" id="PF12971"/>
    </source>
</evidence>
<gene>
    <name evidence="7" type="primary">CSON005991</name>
</gene>
<dbReference type="PANTHER" id="PTHR12872">
    <property type="entry name" value="ALPHA-N-ACETYLGLUCOSAMINIDASE"/>
    <property type="match status" value="1"/>
</dbReference>
<feature type="domain" description="Alpha-N-acetylglucosaminidase N-terminal" evidence="5">
    <location>
        <begin position="51"/>
        <end position="127"/>
    </location>
</feature>
<name>A0A336LVK5_CULSO</name>
<evidence type="ECO:0000313" key="7">
    <source>
        <dbReference type="EMBL" id="SSX22076.1"/>
    </source>
</evidence>
<dbReference type="Pfam" id="PF12972">
    <property type="entry name" value="NAGLU_C"/>
    <property type="match status" value="2"/>
</dbReference>
<dbReference type="InterPro" id="IPR024732">
    <property type="entry name" value="NAGLU_C"/>
</dbReference>
<dbReference type="InterPro" id="IPR024240">
    <property type="entry name" value="NAGLU_N"/>
</dbReference>
<keyword evidence="1 3" id="KW-0732">Signal</keyword>
<sequence>MKLKRSIPILELFLIFITILANVETHSTEAEHKKYVKYIKTGTDEKTQSAAALDVIYRTIPEYGDYFRVQINFSLPSNYYEVDANVPMNGVVKIVASSGVAAVRGFYDYLRNVHKAQVAWEGKNIKIKSINDIYFKKEEADSEFIYFQNVCTFSYSYVWWKFEDWRRHIDWIAMHGINLVLAPFQEDVWNELYKEIGLKDEEIKEHFTGPAFYAWLRMGNLRGWASVPYYFAIIDFLKYSSQLQQKVIYEFQRLGINFAIPSFAGHVPVAFQRIYPNTTFQKASEWVGFPEKYCCPFLIDPTDPLFTEIGTKFLNKMIAKYGTSHIYFADPFNELVPHTNEPEYLANVSQAIYNVMESVDPEAVWLLQGWMFYNAANFWKDAQIKAFLTAIPIGKILVLDLHSDMFPQYEKTKSYYGQPFIWNMLHNFGGNLGMRGSAALIADRARATFNDPNMTMIGLGITPEGINQNHIIYEFALDLAWIGKEPFNTVNWFKLYGEQRHGVTDNPELWNVLHNTIYNYNGTKRIDGIAPYLVVDSPSLNHNPWSWFHPDNIKFALTNILSITVDENELFNYDVVDFTRQFLQNNVDLQYILIMDGFKNGIQEKVKYHSKLFLNMVFDMDRILSCNENFLLGKWLDAANSISRYYDQFEFNARNQITLWGPNGEINNYAIKQWAGLIQDYVLPRWKLFWNELALAMDNHTLFDEIAVRKRIFNEIESPFGTRDKSYPITANCEPMQVAKEILNKYKNLYIGPEVQSKAAYDLICRTIDCEVYDVEVTVIESLPKNYYEIKANLNQITINASSEVAATRGFYDYIRKYHNSQVAWEGNHIEITPIRDEIQLHGSSDSEYVYFQNVCTFGYSYVWWKFEDWRKHIDWIALHGINLVLAPFQEDIWRDLYRKWGMTDKEIAEHFAGPAFLPWMRMGNFRGWGGPLSDNFMNFSSKLQQQIINEYQKLGIKFALPSFAGHVPVAFKRIFPDTEFKNTSHWMGFPSKNCCPLFLDPSNELFQEIGTQFLSSLIEKYGTSHVYFADPFNELTPSSNSPEYLKGVSQGIFNVMKSVDKDAIWLMQGWMFFNGRNFWRKPQMKAFLTANPIGKMLILDLHSDQFPQYERTKSYFGQPFIWCMLHNFGGNIGMHGAAPLIADRARNAFNNQSLTMVGLGITPEGINQNHVMYEFALDLAWNGKSRLNTRKWFTNYGARRYGRKWKSNSWSILHDTVYNYDGLRLTGGIAPNLVVDTPRMSHKPWSYFHPNNLSRVIEEFLSYQKSLGPLFDYDLVDLTRQYLQNMIDLQYIAIIEGHKNEKFQDVYLHSKIFLCMIQDMEEILKTNENFLLGKWLNAAKSLAATSDEAKLFEFNARNQITLWGPNGEINNYAMKQWSGIVSDYIYPRWEFFLKKLMEAMKENRCFNENAVLSHIRKKIELPFNNSTKLFSDKPEGNTFKIAHNIFNRYRNIKIDQKWIDQYLNGN</sequence>
<feature type="domain" description="Alpha-N-acetylglucosaminidase N-terminal" evidence="5">
    <location>
        <begin position="759"/>
        <end position="832"/>
    </location>
</feature>
<feature type="domain" description="Alpha-N-acetylglucosaminidase C-terminal" evidence="6">
    <location>
        <begin position="492"/>
        <end position="745"/>
    </location>
</feature>
<dbReference type="EMBL" id="UFQT01000229">
    <property type="protein sequence ID" value="SSX22076.1"/>
    <property type="molecule type" value="Genomic_DNA"/>
</dbReference>
<feature type="domain" description="Alpha-N-acetylglucosaminidase tim-barrel" evidence="4">
    <location>
        <begin position="851"/>
        <end position="1183"/>
    </location>
</feature>
<accession>A0A336LVK5</accession>
<dbReference type="Gene3D" id="3.30.379.10">
    <property type="entry name" value="Chitobiase/beta-hexosaminidase domain 2-like"/>
    <property type="match status" value="1"/>
</dbReference>
<feature type="chain" id="PRO_5016338136" evidence="3">
    <location>
        <begin position="26"/>
        <end position="1467"/>
    </location>
</feature>
<dbReference type="InterPro" id="IPR007781">
    <property type="entry name" value="NAGLU"/>
</dbReference>
<dbReference type="InterPro" id="IPR029018">
    <property type="entry name" value="Hex-like_dom2"/>
</dbReference>
<keyword evidence="2" id="KW-0378">Hydrolase</keyword>
<evidence type="ECO:0000256" key="3">
    <source>
        <dbReference type="SAM" id="SignalP"/>
    </source>
</evidence>
<protein>
    <submittedName>
        <fullName evidence="7">CSON005991 protein</fullName>
    </submittedName>
</protein>
<dbReference type="PANTHER" id="PTHR12872:SF1">
    <property type="entry name" value="ALPHA-N-ACETYLGLUCOSAMINIDASE"/>
    <property type="match status" value="1"/>
</dbReference>
<organism evidence="7">
    <name type="scientific">Culicoides sonorensis</name>
    <name type="common">Biting midge</name>
    <dbReference type="NCBI Taxonomy" id="179676"/>
    <lineage>
        <taxon>Eukaryota</taxon>
        <taxon>Metazoa</taxon>
        <taxon>Ecdysozoa</taxon>
        <taxon>Arthropoda</taxon>
        <taxon>Hexapoda</taxon>
        <taxon>Insecta</taxon>
        <taxon>Pterygota</taxon>
        <taxon>Neoptera</taxon>
        <taxon>Endopterygota</taxon>
        <taxon>Diptera</taxon>
        <taxon>Nematocera</taxon>
        <taxon>Chironomoidea</taxon>
        <taxon>Ceratopogonidae</taxon>
        <taxon>Ceratopogoninae</taxon>
        <taxon>Culicoides</taxon>
        <taxon>Monoculicoides</taxon>
    </lineage>
</organism>
<dbReference type="SUPFAM" id="SSF51445">
    <property type="entry name" value="(Trans)glycosidases"/>
    <property type="match status" value="2"/>
</dbReference>
<feature type="domain" description="Alpha-N-acetylglucosaminidase tim-barrel" evidence="4">
    <location>
        <begin position="146"/>
        <end position="481"/>
    </location>
</feature>
<dbReference type="Gene3D" id="3.20.20.80">
    <property type="entry name" value="Glycosidases"/>
    <property type="match status" value="2"/>
</dbReference>
<dbReference type="Pfam" id="PF12971">
    <property type="entry name" value="NAGLU_N"/>
    <property type="match status" value="2"/>
</dbReference>
<evidence type="ECO:0000259" key="6">
    <source>
        <dbReference type="Pfam" id="PF12972"/>
    </source>
</evidence>
<dbReference type="InterPro" id="IPR024733">
    <property type="entry name" value="NAGLU_tim-barrel"/>
</dbReference>
<proteinExistence type="predicted"/>
<feature type="domain" description="Alpha-N-acetylglucosaminidase C-terminal" evidence="6">
    <location>
        <begin position="1193"/>
        <end position="1448"/>
    </location>
</feature>
<dbReference type="Pfam" id="PF05089">
    <property type="entry name" value="NAGLU"/>
    <property type="match status" value="2"/>
</dbReference>
<evidence type="ECO:0000259" key="4">
    <source>
        <dbReference type="Pfam" id="PF05089"/>
    </source>
</evidence>
<reference evidence="7" key="1">
    <citation type="submission" date="2018-07" db="EMBL/GenBank/DDBJ databases">
        <authorList>
            <person name="Quirk P.G."/>
            <person name="Krulwich T.A."/>
        </authorList>
    </citation>
    <scope>NUCLEOTIDE SEQUENCE</scope>
</reference>
<dbReference type="VEuPathDB" id="VectorBase:CSON005991"/>
<evidence type="ECO:0000256" key="1">
    <source>
        <dbReference type="ARBA" id="ARBA00022729"/>
    </source>
</evidence>
<dbReference type="InterPro" id="IPR017853">
    <property type="entry name" value="GH"/>
</dbReference>